<evidence type="ECO:0000313" key="2">
    <source>
        <dbReference type="EMBL" id="CAH1432186.1"/>
    </source>
</evidence>
<keyword evidence="3" id="KW-1185">Reference proteome</keyword>
<feature type="signal peptide" evidence="1">
    <location>
        <begin position="1"/>
        <end position="29"/>
    </location>
</feature>
<feature type="chain" id="PRO_5043459939" evidence="1">
    <location>
        <begin position="30"/>
        <end position="162"/>
    </location>
</feature>
<organism evidence="2 3">
    <name type="scientific">Lactuca virosa</name>
    <dbReference type="NCBI Taxonomy" id="75947"/>
    <lineage>
        <taxon>Eukaryota</taxon>
        <taxon>Viridiplantae</taxon>
        <taxon>Streptophyta</taxon>
        <taxon>Embryophyta</taxon>
        <taxon>Tracheophyta</taxon>
        <taxon>Spermatophyta</taxon>
        <taxon>Magnoliopsida</taxon>
        <taxon>eudicotyledons</taxon>
        <taxon>Gunneridae</taxon>
        <taxon>Pentapetalae</taxon>
        <taxon>asterids</taxon>
        <taxon>campanulids</taxon>
        <taxon>Asterales</taxon>
        <taxon>Asteraceae</taxon>
        <taxon>Cichorioideae</taxon>
        <taxon>Cichorieae</taxon>
        <taxon>Lactucinae</taxon>
        <taxon>Lactuca</taxon>
    </lineage>
</organism>
<accession>A0AAU9MYN9</accession>
<evidence type="ECO:0000313" key="3">
    <source>
        <dbReference type="Proteomes" id="UP001157418"/>
    </source>
</evidence>
<proteinExistence type="predicted"/>
<dbReference type="EMBL" id="CAKMRJ010003334">
    <property type="protein sequence ID" value="CAH1432186.1"/>
    <property type="molecule type" value="Genomic_DNA"/>
</dbReference>
<dbReference type="Proteomes" id="UP001157418">
    <property type="component" value="Unassembled WGS sequence"/>
</dbReference>
<name>A0AAU9MYN9_9ASTR</name>
<gene>
    <name evidence="2" type="ORF">LVIROSA_LOCUS18853</name>
</gene>
<dbReference type="AlphaFoldDB" id="A0AAU9MYN9"/>
<evidence type="ECO:0000256" key="1">
    <source>
        <dbReference type="SAM" id="SignalP"/>
    </source>
</evidence>
<keyword evidence="1" id="KW-0732">Signal</keyword>
<comment type="caution">
    <text evidence="2">The sequence shown here is derived from an EMBL/GenBank/DDBJ whole genome shotgun (WGS) entry which is preliminary data.</text>
</comment>
<protein>
    <submittedName>
        <fullName evidence="2">Uncharacterized protein</fullName>
    </submittedName>
</protein>
<reference evidence="2 3" key="1">
    <citation type="submission" date="2022-01" db="EMBL/GenBank/DDBJ databases">
        <authorList>
            <person name="Xiong W."/>
            <person name="Schranz E."/>
        </authorList>
    </citation>
    <scope>NUCLEOTIDE SEQUENCE [LARGE SCALE GENOMIC DNA]</scope>
</reference>
<sequence length="162" mass="17390">MCMIGNGRGSGSLVTRLLLIRYFSATAKSTSVKAQATGVGLNVLHKSLYQGIIVSLDLSANREKQSPSQNDAQKLEVKFKSLESQIFEDKYPSSNISFLLIINMLFLARIRSIIDAGFSGGGLLIQSEMQHGPVNMVAGAQNVNGVAVGGLEGYLGNSRFSY</sequence>